<dbReference type="KEGG" id="smaa:IT774_04505"/>
<evidence type="ECO:0000256" key="1">
    <source>
        <dbReference type="SAM" id="SignalP"/>
    </source>
</evidence>
<dbReference type="InterPro" id="IPR021109">
    <property type="entry name" value="Peptidase_aspartic_dom_sf"/>
</dbReference>
<keyword evidence="3" id="KW-1185">Reference proteome</keyword>
<evidence type="ECO:0008006" key="4">
    <source>
        <dbReference type="Google" id="ProtNLM"/>
    </source>
</evidence>
<evidence type="ECO:0000313" key="2">
    <source>
        <dbReference type="EMBL" id="QPG06451.1"/>
    </source>
</evidence>
<organism evidence="2 3">
    <name type="scientific">Salinimonas marina</name>
    <dbReference type="NCBI Taxonomy" id="2785918"/>
    <lineage>
        <taxon>Bacteria</taxon>
        <taxon>Pseudomonadati</taxon>
        <taxon>Pseudomonadota</taxon>
        <taxon>Gammaproteobacteria</taxon>
        <taxon>Alteromonadales</taxon>
        <taxon>Alteromonadaceae</taxon>
        <taxon>Alteromonas/Salinimonas group</taxon>
        <taxon>Salinimonas</taxon>
    </lineage>
</organism>
<reference evidence="2 3" key="1">
    <citation type="submission" date="2020-11" db="EMBL/GenBank/DDBJ databases">
        <title>Complete genome sequence for Salinimonas sp. strain G2-b.</title>
        <authorList>
            <person name="Park S.-J."/>
        </authorList>
    </citation>
    <scope>NUCLEOTIDE SEQUENCE [LARGE SCALE GENOMIC DNA]</scope>
    <source>
        <strain evidence="2 3">G2-b</strain>
    </source>
</reference>
<dbReference type="RefSeq" id="WP_195811527.1">
    <property type="nucleotide sequence ID" value="NZ_CP064795.1"/>
</dbReference>
<name>A0A7S9HEA2_9ALTE</name>
<accession>A0A7S9HEA2</accession>
<gene>
    <name evidence="2" type="ORF">IT774_04505</name>
</gene>
<evidence type="ECO:0000313" key="3">
    <source>
        <dbReference type="Proteomes" id="UP000595095"/>
    </source>
</evidence>
<dbReference type="Gene3D" id="2.40.70.10">
    <property type="entry name" value="Acid Proteases"/>
    <property type="match status" value="1"/>
</dbReference>
<proteinExistence type="predicted"/>
<dbReference type="AlphaFoldDB" id="A0A7S9HEA2"/>
<keyword evidence="1" id="KW-0732">Signal</keyword>
<feature type="chain" id="PRO_5032670679" description="Peptidase A2 domain-containing protein" evidence="1">
    <location>
        <begin position="21"/>
        <end position="104"/>
    </location>
</feature>
<dbReference type="Proteomes" id="UP000595095">
    <property type="component" value="Chromosome"/>
</dbReference>
<protein>
    <recommendedName>
        <fullName evidence="4">Peptidase A2 domain-containing protein</fullName>
    </recommendedName>
</protein>
<sequence>MLSRLLCCVLLILSAWSAQATVTPWLEFKLQDGHISLPVTVSGHPTYAILDSGAQMNAINKKFIDKHELNYTGVGTTYINGPFGKKGIKNYPISRWECLVQLQE</sequence>
<feature type="signal peptide" evidence="1">
    <location>
        <begin position="1"/>
        <end position="20"/>
    </location>
</feature>
<dbReference type="EMBL" id="CP064795">
    <property type="protein sequence ID" value="QPG06451.1"/>
    <property type="molecule type" value="Genomic_DNA"/>
</dbReference>
<dbReference type="Pfam" id="PF13650">
    <property type="entry name" value="Asp_protease_2"/>
    <property type="match status" value="1"/>
</dbReference>
<dbReference type="SUPFAM" id="SSF50630">
    <property type="entry name" value="Acid proteases"/>
    <property type="match status" value="1"/>
</dbReference>